<evidence type="ECO:0000313" key="2">
    <source>
        <dbReference type="EMBL" id="CAD8663772.1"/>
    </source>
</evidence>
<reference evidence="2" key="1">
    <citation type="submission" date="2021-01" db="EMBL/GenBank/DDBJ databases">
        <authorList>
            <person name="Corre E."/>
            <person name="Pelletier E."/>
            <person name="Niang G."/>
            <person name="Scheremetjew M."/>
            <person name="Finn R."/>
            <person name="Kale V."/>
            <person name="Holt S."/>
            <person name="Cochrane G."/>
            <person name="Meng A."/>
            <person name="Brown T."/>
            <person name="Cohen L."/>
        </authorList>
    </citation>
    <scope>NUCLEOTIDE SEQUENCE</scope>
    <source>
        <strain evidence="2">SAG 11-49</strain>
    </source>
</reference>
<dbReference type="EMBL" id="HBFB01001460">
    <property type="protein sequence ID" value="CAD8663772.1"/>
    <property type="molecule type" value="Transcribed_RNA"/>
</dbReference>
<keyword evidence="1" id="KW-0812">Transmembrane</keyword>
<feature type="transmembrane region" description="Helical" evidence="1">
    <location>
        <begin position="111"/>
        <end position="135"/>
    </location>
</feature>
<keyword evidence="1" id="KW-0472">Membrane</keyword>
<gene>
    <name evidence="2" type="ORF">CLEI1391_LOCUS721</name>
</gene>
<keyword evidence="1" id="KW-1133">Transmembrane helix</keyword>
<name>A0A7S0N967_9CHLO</name>
<accession>A0A7S0N967</accession>
<proteinExistence type="predicted"/>
<protein>
    <submittedName>
        <fullName evidence="2">Uncharacterized protein</fullName>
    </submittedName>
</protein>
<sequence>MALAVVSAAQDEASDVVPGTLAFLDGVPSFTANAQLRRSLLATPGVVEINTIMVFPEGTDAAKIDQAVAGARQAITDLANDPAFREAFGVTGVKTASSDVDDGGDDDKKKIAIGVGVGVGVGVPLLIAIIVFLVLRRKQQVVQPGSSA</sequence>
<organism evidence="2">
    <name type="scientific">Chlamydomonas leiostraca</name>
    <dbReference type="NCBI Taxonomy" id="1034604"/>
    <lineage>
        <taxon>Eukaryota</taxon>
        <taxon>Viridiplantae</taxon>
        <taxon>Chlorophyta</taxon>
        <taxon>core chlorophytes</taxon>
        <taxon>Chlorophyceae</taxon>
        <taxon>CS clade</taxon>
        <taxon>Chlamydomonadales</taxon>
        <taxon>Chlamydomonadaceae</taxon>
        <taxon>Chlamydomonas</taxon>
    </lineage>
</organism>
<evidence type="ECO:0000256" key="1">
    <source>
        <dbReference type="SAM" id="Phobius"/>
    </source>
</evidence>
<dbReference type="AlphaFoldDB" id="A0A7S0N967"/>